<dbReference type="FunFam" id="1.10.3380.20:FF:000005">
    <property type="entry name" value="DNA-directed DNA polymerase theta, putative"/>
    <property type="match status" value="1"/>
</dbReference>
<feature type="compositionally biased region" description="Pro residues" evidence="10">
    <location>
        <begin position="1026"/>
        <end position="1037"/>
    </location>
</feature>
<dbReference type="Pfam" id="PF20470">
    <property type="entry name" value="HTH_61"/>
    <property type="match status" value="1"/>
</dbReference>
<feature type="compositionally biased region" description="Basic and acidic residues" evidence="10">
    <location>
        <begin position="827"/>
        <end position="838"/>
    </location>
</feature>
<evidence type="ECO:0000259" key="11">
    <source>
        <dbReference type="PROSITE" id="PS50016"/>
    </source>
</evidence>
<evidence type="ECO:0000256" key="10">
    <source>
        <dbReference type="SAM" id="MobiDB-lite"/>
    </source>
</evidence>
<evidence type="ECO:0000259" key="12">
    <source>
        <dbReference type="PROSITE" id="PS51038"/>
    </source>
</evidence>
<evidence type="ECO:0000256" key="7">
    <source>
        <dbReference type="ARBA" id="ARBA00022840"/>
    </source>
</evidence>
<dbReference type="GO" id="GO:0003676">
    <property type="term" value="F:nucleic acid binding"/>
    <property type="evidence" value="ECO:0007669"/>
    <property type="project" value="InterPro"/>
</dbReference>
<evidence type="ECO:0000256" key="5">
    <source>
        <dbReference type="ARBA" id="ARBA00022801"/>
    </source>
</evidence>
<dbReference type="InterPro" id="IPR001965">
    <property type="entry name" value="Znf_PHD"/>
</dbReference>
<dbReference type="InterPro" id="IPR002018">
    <property type="entry name" value="CarbesteraseB"/>
</dbReference>
<dbReference type="Pfam" id="PF00135">
    <property type="entry name" value="COesterase"/>
    <property type="match status" value="1"/>
</dbReference>
<dbReference type="InterPro" id="IPR014001">
    <property type="entry name" value="Helicase_ATP-bd"/>
</dbReference>
<dbReference type="PROSITE" id="PS51156">
    <property type="entry name" value="ELM2"/>
    <property type="match status" value="1"/>
</dbReference>
<dbReference type="SMART" id="SM00487">
    <property type="entry name" value="DEXDc"/>
    <property type="match status" value="1"/>
</dbReference>
<dbReference type="InterPro" id="IPR001650">
    <property type="entry name" value="Helicase_C-like"/>
</dbReference>
<dbReference type="PANTHER" id="PTHR47672">
    <property type="entry name" value="E3 UBIQUITIN-PROTEIN LIGASE SNT2"/>
    <property type="match status" value="1"/>
</dbReference>
<feature type="domain" description="Helicase C-terminal" evidence="15">
    <location>
        <begin position="2165"/>
        <end position="2381"/>
    </location>
</feature>
<protein>
    <submittedName>
        <fullName evidence="17">Uncharacterized protein</fullName>
    </submittedName>
</protein>
<dbReference type="GO" id="GO:0048189">
    <property type="term" value="C:Lid2 complex"/>
    <property type="evidence" value="ECO:0007669"/>
    <property type="project" value="TreeGrafter"/>
</dbReference>
<dbReference type="FunFam" id="3.40.50.1820:FF:000299">
    <property type="entry name" value="Carboxylic ester hydrolase"/>
    <property type="match status" value="1"/>
</dbReference>
<feature type="compositionally biased region" description="Low complexity" evidence="10">
    <location>
        <begin position="962"/>
        <end position="984"/>
    </location>
</feature>
<accession>A0A553I0Y5</accession>
<dbReference type="Gene3D" id="3.30.40.10">
    <property type="entry name" value="Zinc/RING finger domain, C3HC4 (zinc finger)"/>
    <property type="match status" value="3"/>
</dbReference>
<dbReference type="InterPro" id="IPR019787">
    <property type="entry name" value="Znf_PHD-finger"/>
</dbReference>
<dbReference type="Proteomes" id="UP000319160">
    <property type="component" value="Unassembled WGS sequence"/>
</dbReference>
<dbReference type="InterPro" id="IPR034732">
    <property type="entry name" value="EPHD"/>
</dbReference>
<dbReference type="InterPro" id="IPR048960">
    <property type="entry name" value="POLQ-like_helical"/>
</dbReference>
<feature type="compositionally biased region" description="Low complexity" evidence="10">
    <location>
        <begin position="49"/>
        <end position="79"/>
    </location>
</feature>
<dbReference type="Pfam" id="PF00628">
    <property type="entry name" value="PHD"/>
    <property type="match status" value="1"/>
</dbReference>
<feature type="region of interest" description="Disordered" evidence="10">
    <location>
        <begin position="1116"/>
        <end position="1135"/>
    </location>
</feature>
<dbReference type="GO" id="GO:0016787">
    <property type="term" value="F:hydrolase activity"/>
    <property type="evidence" value="ECO:0007669"/>
    <property type="project" value="UniProtKB-KW"/>
</dbReference>
<dbReference type="Pfam" id="PF25453">
    <property type="entry name" value="DUF7898"/>
    <property type="match status" value="1"/>
</dbReference>
<dbReference type="SUPFAM" id="SSF53474">
    <property type="entry name" value="alpha/beta-Hydrolases"/>
    <property type="match status" value="1"/>
</dbReference>
<dbReference type="SMART" id="SM00439">
    <property type="entry name" value="BAH"/>
    <property type="match status" value="1"/>
</dbReference>
<dbReference type="GO" id="GO:0003682">
    <property type="term" value="F:chromatin binding"/>
    <property type="evidence" value="ECO:0007669"/>
    <property type="project" value="InterPro"/>
</dbReference>
<dbReference type="CDD" id="cd15571">
    <property type="entry name" value="ePHD"/>
    <property type="match status" value="1"/>
</dbReference>
<evidence type="ECO:0000259" key="15">
    <source>
        <dbReference type="PROSITE" id="PS51194"/>
    </source>
</evidence>
<evidence type="ECO:0000256" key="6">
    <source>
        <dbReference type="ARBA" id="ARBA00022833"/>
    </source>
</evidence>
<evidence type="ECO:0000256" key="3">
    <source>
        <dbReference type="ARBA" id="ARBA00022741"/>
    </source>
</evidence>
<feature type="compositionally biased region" description="Basic and acidic residues" evidence="10">
    <location>
        <begin position="144"/>
        <end position="154"/>
    </location>
</feature>
<evidence type="ECO:0000259" key="16">
    <source>
        <dbReference type="PROSITE" id="PS51805"/>
    </source>
</evidence>
<feature type="compositionally biased region" description="Low complexity" evidence="10">
    <location>
        <begin position="200"/>
        <end position="217"/>
    </location>
</feature>
<dbReference type="InterPro" id="IPR013083">
    <property type="entry name" value="Znf_RING/FYVE/PHD"/>
</dbReference>
<dbReference type="FunFam" id="2.30.30.490:FF:000018">
    <property type="entry name" value="Lid2 complex component snt2"/>
    <property type="match status" value="1"/>
</dbReference>
<keyword evidence="7" id="KW-0067">ATP-binding</keyword>
<evidence type="ECO:0000259" key="13">
    <source>
        <dbReference type="PROSITE" id="PS51156"/>
    </source>
</evidence>
<dbReference type="PROSITE" id="PS51194">
    <property type="entry name" value="HELICASE_CTER"/>
    <property type="match status" value="1"/>
</dbReference>
<reference evidence="18" key="1">
    <citation type="submission" date="2019-06" db="EMBL/GenBank/DDBJ databases">
        <title>Draft genome sequence of the griseofulvin-producing fungus Xylaria cubensis strain G536.</title>
        <authorList>
            <person name="Mead M.E."/>
            <person name="Raja H.A."/>
            <person name="Steenwyk J.L."/>
            <person name="Knowles S.L."/>
            <person name="Oberlies N.H."/>
            <person name="Rokas A."/>
        </authorList>
    </citation>
    <scope>NUCLEOTIDE SEQUENCE [LARGE SCALE GENOMIC DNA]</scope>
    <source>
        <strain evidence="18">G536</strain>
    </source>
</reference>
<keyword evidence="5" id="KW-0378">Hydrolase</keyword>
<dbReference type="CDD" id="cd18795">
    <property type="entry name" value="SF2_C_Ski2"/>
    <property type="match status" value="1"/>
</dbReference>
<sequence>MAQKTSDPDDQPNPSSSVTKGSPGPAAAQKQSTSHASSPAHAPAPTPTSTPQSSSATTTTTTTTITSNTNTTTTNPPNSKQSGENAVNANTQSMSKSNSAASTALSKDAMAGPSPYGTRSRNRGQARPNYAEDKDLDVEMEDAFPEKKEEEPKKGIRQANAATNGTGVANKATASSSRKGVAADDSRTAGSHSTSKDAQSTSPATANAIAPATSSSTSKKRKAATQATTNHVHSQTSTPTPTPSTSLVTGTRRGAAQGAAHASTGYGETNMLSFEKCGGIPKNGKMVADDGTVLEANDHVYLVCEPPGEPYYLGRIMEFLHVRNDSKKPVDALKINWYYRPKDIGKRVNDTRLVFATMHSDISPLTSLRGKCKIRHKAEIKDMDDYRKTPDCFWYEKLYDRYIQKHYDVIPCFQIINVPEKVKKVLDERWKYILVEQGRGKEFTSAVKLCKRCRGYCASNDSVDCAHCKHTYHMNCVRPPLLKKPSRGFAWSCATCSRAEEIRLEDNLAGTTSLVNSHPEGGDEDEFDDEAIDTNRTSPTDGIDDSHQPATAEQIYQASLWPYRYLGQHCKPEDALDYDDRIYPRAGSRLGPKHQATVLPWPGRPVKLVKPIETKKTGKKDGKSSKDALAAVQAEKLRLYREKRPWIQDEPAGYVPRGEDLDNDDPNNTAQLLWKPCDDTIVVPFAGFPKSKNANDASFSESRINTYIRSAKAKIVPVLGLPKESTNFLDVAVNTLFKHDYKTDTALRALDRTEKSAFKEPELSTTEIKKFEEGVTKYGSELYLVTKHVKTAKHARIVRFYYAWKKTDRGKQIWGNFSGRKGKKEAKKAEADASKLQDDVADDHDDSAFDTDKALERKRSFMCKFCSTKSSRQWRRAPNSASTVVSEGGGKGAHKEKIQYIVALCRRCAELWRRYAIQWEDMEDLAKKVASAGGRSWKRRVDEELLKELRAAEDMMSMTVYSTPTRTSPAARATPPTASTQPAATDPPPRKKLKTIGDKHAEQNGGDSVGSVAAPPPKKKEKPVEKPPPPPPPPAPELPKLRSLPCAVCNQGSNAGDQVICCRECRLTVHQSCYGIPDSRNKTKWTCDMCLNDKLPQVSIDYKCVLCPVERTEHDFLEPPKNTHKKKTEKDREKERLDRELALKAVESYQKKQIELRRPVNPREPLKRTADNNWVHVTCAVWTPEVKFTSAKALCPAEGIPSIPRTRHEDVCKVCKERRGACVLCHSCRAPGELQPTIHQPRRLLTNNKVHVECAHKNGYLLGFEITPVKGSRRDQHNIVTIGGETGSMSALVWCKEHIPQKTVVHRMHDIVKAEDEQSSDVNALQLYVRNFKQADLALTGTVRKANLANVTTKTTTATPPAIQNRRHSSTTVPNTTPAGQRSIFADAVAIIHQTSEKACITCSIDVSPRWHPIDKSQEKILTNGYAGTVGDQAQKFLAQRQFQCHKCKINGRQPVPHVPTPVEGPPAMEPLRPPRPLLSPSAPLHPPNHVSHAVTRATDLGSPWSPRTTTTQPPAPLGQTPLQGLPVGPPQPLPLTAPRTGPSPIAAPGPPPATPHNYPPPPTTPSFNEWPRSSAQQPVAAHPISGSSSAPSSIHHNHLRDLRPPPITAMSHHQTGPIQHGLGQPMVNGVPPSPPRRGPPAVLNSGSSFISPYHPPAHPPTLPSLTNGGPPPRTSDHSFSQGLLSQRPPFSAPHRSPPVPRDAIAINHESSINNSNNAPSRPNDGRPANANRRYFKEVTMKAVVHEGEGLAGVYVLGCRVAQPACYTSHDAKTMERQQGIFHKTTVESVTLQQRSFHTATIAGSKRSHSETVNSENAGQDRQFHFRGASIAGRELSRLTASDIVTLDAACLTFPSEYSQRKVISATPTSAADPSLSLSFYRYALPEPLVRNLNALGIKEIYTWQKQCLLGPGLLDGFRNLVYSAPTGGGKSLVADILMLKRVLEDRNAKALLILPYVALVQEKVRWLRNIVENIKRRPLVTDEQDGKPRLWQKRLDEDNVRVVGFFGGAKVRATWSDFDIGVCTFEKANMLINTAIDDCTVTNLKAVVLDELHMVDDDHRGYLMELIATKLMSLEHSVQIVGMSATLANMEILSTWLDAHTYRTFYRPIPIEEHLVYEGKIYPASSTRSMPKTASQLRQNPALELDSQPVRIINTSQHKEFQDPVLNAVVALTNETVRSGYGVLVFCSSRSGCESDARLISKVLPQANELDSTIFEKRSDLLGDLRSLSTGLDPILAETIMTGVAFHHAGMTTEERDLISTAYDDGALKVVVATCSLAAGINLPARRVILHNARMGRDLIGPSMLRQMRGRAGRKGKDEIGETYLCCRKSDLEDVVELMNADLPHISSGLTTDKHRIQRALLEVISIRLANSRESIHDYIQKTLLNLSGASDQIQDHVASSLKELLEMGFIQCDSFDSYVATQLGKAVVASSLEPADGAFVHREMQRALQAFVMDGEMHILYTFTPVQELSVSVDWQVFRSEMEALDKSGLRVMTLLGLKPTVINRLAQGGSLKESTPTEKEIARIYRRFYLALQLRDLCNEMPVHVVARKYDVPRGTVQTLEQTCQGFAAGMIKFCEQMGWGAMAAILDHFSDRLRAGAKADLLALAKVTFIKSRTARVFYDNGFKTVASLANTDPKELVPILMQSRDEQKYEEKLLAKAQVITDSANRLWHAIRTLRWQTPSKSRHNVHVLPGELSGRVESEIPYDKGVMENARLGERDIVNRTKIDTLAWFSKFSMAYPRLNKIMHGESTGFLVVIMFPLIGAICISLLVRVGDSQVLTAALDYGTFRGAYNPIYNITYWQRIPFAAPPVDQNRFRAPQPPLPITHGVYDSSQTFDMCPQRAVNGSEDCLYLGLYGRPWTRDAPLRPVVVTFYGGGFIQGSASFTLPPSAYPILNVSDTSNMIFVYPNYRVNAFGFLPGKEVGEDPFSDANAGLLDQAMALRWTRKYISHFGGDPDRITIWGQSAGGGSVLAQTIASHESNVKGRTRGWKTNEAPFRQALASSPFWPKTYRVDAPEAQWRYDTLANLTGCAGPESLKCLKSVDVQKIRDANLAIVDSHKYTTSTFEWGPVIDGVFLRVPLSAATARRNVSVVAGYGMYNTHEGENFVPSGLKSASNTGTPPFNMSTASFDQWVSGYLPTLSRSQIDKLKGIYPEAGSAENIVAYNDTFTRAGLIYRDSTLACPAYWMAGSAMDGGWIGEYTISPAQHASDVYWWNTINTAQQQDPLHYKGYAGALASFFMTGDPNALKLTGTDVSGLPGLKTGQEWVIDSTGFTASKLIQLKERCAFWEEVAPEIPI</sequence>
<feature type="domain" description="PHD-type" evidence="16">
    <location>
        <begin position="1152"/>
        <end position="1299"/>
    </location>
</feature>
<feature type="compositionally biased region" description="Low complexity" evidence="10">
    <location>
        <begin position="159"/>
        <end position="174"/>
    </location>
</feature>
<dbReference type="Gene3D" id="2.30.30.490">
    <property type="match status" value="1"/>
</dbReference>
<dbReference type="PROSITE" id="PS50016">
    <property type="entry name" value="ZF_PHD_2"/>
    <property type="match status" value="2"/>
</dbReference>
<dbReference type="InterPro" id="IPR000949">
    <property type="entry name" value="ELM2_dom"/>
</dbReference>
<feature type="domain" description="BAH" evidence="12">
    <location>
        <begin position="292"/>
        <end position="410"/>
    </location>
</feature>
<dbReference type="Pfam" id="PF21099">
    <property type="entry name" value="POLQ_helical"/>
    <property type="match status" value="1"/>
</dbReference>
<gene>
    <name evidence="17" type="ORF">FHL15_005240</name>
</gene>
<dbReference type="CDD" id="cd15497">
    <property type="entry name" value="PHD1_Snt2p_like"/>
    <property type="match status" value="1"/>
</dbReference>
<feature type="region of interest" description="Disordered" evidence="10">
    <location>
        <begin position="515"/>
        <end position="547"/>
    </location>
</feature>
<feature type="region of interest" description="Disordered" evidence="10">
    <location>
        <begin position="961"/>
        <end position="1038"/>
    </location>
</feature>
<feature type="compositionally biased region" description="Pro residues" evidence="10">
    <location>
        <begin position="1546"/>
        <end position="1565"/>
    </location>
</feature>
<dbReference type="InterPro" id="IPR029617">
    <property type="entry name" value="Snt2"/>
</dbReference>
<dbReference type="OrthoDB" id="336088at2759"/>
<dbReference type="GO" id="GO:0004842">
    <property type="term" value="F:ubiquitin-protein transferase activity"/>
    <property type="evidence" value="ECO:0007669"/>
    <property type="project" value="TreeGrafter"/>
</dbReference>
<dbReference type="Gene3D" id="3.40.50.300">
    <property type="entry name" value="P-loop containing nucleotide triphosphate hydrolases"/>
    <property type="match status" value="2"/>
</dbReference>
<feature type="compositionally biased region" description="Polar residues" evidence="10">
    <location>
        <begin position="188"/>
        <end position="199"/>
    </location>
</feature>
<keyword evidence="4 9" id="KW-0863">Zinc-finger</keyword>
<dbReference type="GO" id="GO:0036205">
    <property type="term" value="P:histone catabolic process"/>
    <property type="evidence" value="ECO:0007669"/>
    <property type="project" value="TreeGrafter"/>
</dbReference>
<proteinExistence type="inferred from homology"/>
<evidence type="ECO:0000256" key="4">
    <source>
        <dbReference type="ARBA" id="ARBA00022771"/>
    </source>
</evidence>
<feature type="domain" description="Helicase ATP-binding" evidence="14">
    <location>
        <begin position="1912"/>
        <end position="2106"/>
    </location>
</feature>
<feature type="region of interest" description="Disordered" evidence="10">
    <location>
        <begin position="1"/>
        <end position="262"/>
    </location>
</feature>
<keyword evidence="2" id="KW-0479">Metal-binding</keyword>
<keyword evidence="8" id="KW-0539">Nucleus</keyword>
<dbReference type="SUPFAM" id="SSF57903">
    <property type="entry name" value="FYVE/PHD zinc finger"/>
    <property type="match status" value="2"/>
</dbReference>
<feature type="compositionally biased region" description="Acidic residues" evidence="10">
    <location>
        <begin position="134"/>
        <end position="143"/>
    </location>
</feature>
<feature type="domain" description="PHD-type" evidence="11">
    <location>
        <begin position="447"/>
        <end position="499"/>
    </location>
</feature>
<dbReference type="PROSITE" id="PS51038">
    <property type="entry name" value="BAH"/>
    <property type="match status" value="1"/>
</dbReference>
<name>A0A553I0Y5_9PEZI</name>
<feature type="region of interest" description="Disordered" evidence="10">
    <location>
        <begin position="825"/>
        <end position="847"/>
    </location>
</feature>
<feature type="compositionally biased region" description="Low complexity" evidence="10">
    <location>
        <begin position="1581"/>
        <end position="1595"/>
    </location>
</feature>
<dbReference type="PROSITE" id="PS00122">
    <property type="entry name" value="CARBOXYLESTERASE_B_1"/>
    <property type="match status" value="1"/>
</dbReference>
<feature type="compositionally biased region" description="Pro residues" evidence="10">
    <location>
        <begin position="1654"/>
        <end position="1663"/>
    </location>
</feature>
<dbReference type="InterPro" id="IPR029058">
    <property type="entry name" value="AB_hydrolase_fold"/>
</dbReference>
<dbReference type="SMART" id="SM00249">
    <property type="entry name" value="PHD"/>
    <property type="match status" value="2"/>
</dbReference>
<dbReference type="EMBL" id="VFLP01000026">
    <property type="protein sequence ID" value="TRX93858.1"/>
    <property type="molecule type" value="Genomic_DNA"/>
</dbReference>
<dbReference type="Gene3D" id="3.40.50.1820">
    <property type="entry name" value="alpha/beta hydrolase"/>
    <property type="match status" value="1"/>
</dbReference>
<keyword evidence="18" id="KW-1185">Reference proteome</keyword>
<dbReference type="SUPFAM" id="SSF158702">
    <property type="entry name" value="Sec63 N-terminal domain-like"/>
    <property type="match status" value="1"/>
</dbReference>
<dbReference type="Gene3D" id="1.10.10.60">
    <property type="entry name" value="Homeodomain-like"/>
    <property type="match status" value="1"/>
</dbReference>
<feature type="compositionally biased region" description="Polar residues" evidence="10">
    <location>
        <begin position="80"/>
        <end position="105"/>
    </location>
</feature>
<dbReference type="InterPro" id="IPR011545">
    <property type="entry name" value="DEAD/DEAH_box_helicase_dom"/>
</dbReference>
<dbReference type="PROSITE" id="PS51805">
    <property type="entry name" value="EPHD"/>
    <property type="match status" value="1"/>
</dbReference>
<dbReference type="InterPro" id="IPR057220">
    <property type="entry name" value="DUF7898"/>
</dbReference>
<dbReference type="InterPro" id="IPR046931">
    <property type="entry name" value="HTH_61"/>
</dbReference>
<evidence type="ECO:0000256" key="8">
    <source>
        <dbReference type="ARBA" id="ARBA00023242"/>
    </source>
</evidence>
<keyword evidence="6" id="KW-0862">Zinc</keyword>
<evidence type="ECO:0000313" key="18">
    <source>
        <dbReference type="Proteomes" id="UP000319160"/>
    </source>
</evidence>
<dbReference type="PANTHER" id="PTHR47672:SF1">
    <property type="entry name" value="E3 UBIQUITIN-PROTEIN LIGASE SNT2"/>
    <property type="match status" value="1"/>
</dbReference>
<evidence type="ECO:0000313" key="17">
    <source>
        <dbReference type="EMBL" id="TRX93858.1"/>
    </source>
</evidence>
<feature type="region of interest" description="Disordered" evidence="10">
    <location>
        <begin position="1453"/>
        <end position="1702"/>
    </location>
</feature>
<feature type="compositionally biased region" description="Low complexity" evidence="10">
    <location>
        <begin position="1509"/>
        <end position="1527"/>
    </location>
</feature>
<feature type="region of interest" description="Disordered" evidence="10">
    <location>
        <begin position="1711"/>
        <end position="1730"/>
    </location>
</feature>
<feature type="compositionally biased region" description="Low complexity" evidence="10">
    <location>
        <begin position="236"/>
        <end position="262"/>
    </location>
</feature>
<comment type="similarity">
    <text evidence="1">Belongs to the type-B carboxylesterase/lipase family.</text>
</comment>
<dbReference type="Gene3D" id="1.10.3380.20">
    <property type="match status" value="1"/>
</dbReference>
<feature type="domain" description="ELM2" evidence="13">
    <location>
        <begin position="586"/>
        <end position="754"/>
    </location>
</feature>
<feature type="compositionally biased region" description="Pro residues" evidence="10">
    <location>
        <begin position="1457"/>
        <end position="1478"/>
    </location>
</feature>
<dbReference type="SUPFAM" id="SSF52540">
    <property type="entry name" value="P-loop containing nucleoside triphosphate hydrolases"/>
    <property type="match status" value="1"/>
</dbReference>
<dbReference type="Pfam" id="PF01426">
    <property type="entry name" value="BAH"/>
    <property type="match status" value="1"/>
</dbReference>
<dbReference type="STRING" id="2512241.A0A553I0Y5"/>
<dbReference type="InterPro" id="IPR027417">
    <property type="entry name" value="P-loop_NTPase"/>
</dbReference>
<comment type="caution">
    <text evidence="17">The sequence shown here is derived from an EMBL/GenBank/DDBJ whole genome shotgun (WGS) entry which is preliminary data.</text>
</comment>
<dbReference type="GO" id="GO:0005524">
    <property type="term" value="F:ATP binding"/>
    <property type="evidence" value="ECO:0007669"/>
    <property type="project" value="UniProtKB-KW"/>
</dbReference>
<dbReference type="GO" id="GO:0008270">
    <property type="term" value="F:zinc ion binding"/>
    <property type="evidence" value="ECO:0007669"/>
    <property type="project" value="UniProtKB-KW"/>
</dbReference>
<dbReference type="InterPro" id="IPR001025">
    <property type="entry name" value="BAH_dom"/>
</dbReference>
<dbReference type="CDD" id="cd18026">
    <property type="entry name" value="DEXHc_POLQ-like"/>
    <property type="match status" value="1"/>
</dbReference>
<feature type="domain" description="PHD-type" evidence="11">
    <location>
        <begin position="1043"/>
        <end position="1093"/>
    </location>
</feature>
<dbReference type="PROSITE" id="PS51192">
    <property type="entry name" value="HELICASE_ATP_BIND_1"/>
    <property type="match status" value="1"/>
</dbReference>
<dbReference type="Pfam" id="PF13832">
    <property type="entry name" value="zf-HC5HC2H_2"/>
    <property type="match status" value="1"/>
</dbReference>
<dbReference type="Pfam" id="PF13831">
    <property type="entry name" value="PHD_2"/>
    <property type="match status" value="1"/>
</dbReference>
<organism evidence="17 18">
    <name type="scientific">Xylaria flabelliformis</name>
    <dbReference type="NCBI Taxonomy" id="2512241"/>
    <lineage>
        <taxon>Eukaryota</taxon>
        <taxon>Fungi</taxon>
        <taxon>Dikarya</taxon>
        <taxon>Ascomycota</taxon>
        <taxon>Pezizomycotina</taxon>
        <taxon>Sordariomycetes</taxon>
        <taxon>Xylariomycetidae</taxon>
        <taxon>Xylariales</taxon>
        <taxon>Xylariaceae</taxon>
        <taxon>Xylaria</taxon>
    </lineage>
</organism>
<keyword evidence="3" id="KW-0547">Nucleotide-binding</keyword>
<dbReference type="InterPro" id="IPR011011">
    <property type="entry name" value="Znf_FYVE_PHD"/>
</dbReference>
<feature type="compositionally biased region" description="Acidic residues" evidence="10">
    <location>
        <begin position="522"/>
        <end position="532"/>
    </location>
</feature>
<dbReference type="InterPro" id="IPR043151">
    <property type="entry name" value="BAH_sf"/>
</dbReference>
<feature type="compositionally biased region" description="Low complexity" evidence="10">
    <location>
        <begin position="32"/>
        <end position="41"/>
    </location>
</feature>
<dbReference type="SMART" id="SM00490">
    <property type="entry name" value="HELICc"/>
    <property type="match status" value="1"/>
</dbReference>
<evidence type="ECO:0000259" key="14">
    <source>
        <dbReference type="PROSITE" id="PS51192"/>
    </source>
</evidence>
<dbReference type="Pfam" id="PF00271">
    <property type="entry name" value="Helicase_C"/>
    <property type="match status" value="1"/>
</dbReference>
<evidence type="ECO:0000256" key="1">
    <source>
        <dbReference type="ARBA" id="ARBA00005964"/>
    </source>
</evidence>
<evidence type="ECO:0000256" key="2">
    <source>
        <dbReference type="ARBA" id="ARBA00022723"/>
    </source>
</evidence>
<dbReference type="InterPro" id="IPR019826">
    <property type="entry name" value="Carboxylesterase_B_AS"/>
</dbReference>
<dbReference type="Pfam" id="PF00270">
    <property type="entry name" value="DEAD"/>
    <property type="match status" value="1"/>
</dbReference>
<evidence type="ECO:0000256" key="9">
    <source>
        <dbReference type="PROSITE-ProRule" id="PRU00146"/>
    </source>
</evidence>